<accession>A0A5M9K842</accession>
<comment type="caution">
    <text evidence="1">The sequence shown here is derived from an EMBL/GenBank/DDBJ whole genome shotgun (WGS) entry which is preliminary data.</text>
</comment>
<evidence type="ECO:0000313" key="1">
    <source>
        <dbReference type="EMBL" id="KAA8575025.1"/>
    </source>
</evidence>
<name>A0A5M9K842_MONFR</name>
<proteinExistence type="predicted"/>
<evidence type="ECO:0000313" key="2">
    <source>
        <dbReference type="Proteomes" id="UP000322873"/>
    </source>
</evidence>
<reference evidence="1 2" key="1">
    <citation type="submission" date="2019-06" db="EMBL/GenBank/DDBJ databases">
        <title>Genome Sequence of the Brown Rot Fungal Pathogen Monilinia fructicola.</title>
        <authorList>
            <person name="De Miccolis Angelini R.M."/>
            <person name="Landi L."/>
            <person name="Abate D."/>
            <person name="Pollastro S."/>
            <person name="Romanazzi G."/>
            <person name="Faretra F."/>
        </authorList>
    </citation>
    <scope>NUCLEOTIDE SEQUENCE [LARGE SCALE GENOMIC DNA]</scope>
    <source>
        <strain evidence="1 2">Mfrc123</strain>
    </source>
</reference>
<gene>
    <name evidence="1" type="ORF">EYC84_004246</name>
</gene>
<dbReference type="AlphaFoldDB" id="A0A5M9K842"/>
<keyword evidence="2" id="KW-1185">Reference proteome</keyword>
<dbReference type="Proteomes" id="UP000322873">
    <property type="component" value="Unassembled WGS sequence"/>
</dbReference>
<dbReference type="EMBL" id="VICG01000002">
    <property type="protein sequence ID" value="KAA8575025.1"/>
    <property type="molecule type" value="Genomic_DNA"/>
</dbReference>
<protein>
    <submittedName>
        <fullName evidence="1">Uncharacterized protein</fullName>
    </submittedName>
</protein>
<sequence>MTFQDAVYARTALAITLGSPFMKEVSIGKRPRMEDTSSRMISNSSTMLSAVMITLKPSALTQQRQLLEVVFDALKMEALRLEQFQEQTKDARFTTGHANIQAKALESYH</sequence>
<organism evidence="1 2">
    <name type="scientific">Monilinia fructicola</name>
    <name type="common">Brown rot fungus</name>
    <name type="synonym">Ciboria fructicola</name>
    <dbReference type="NCBI Taxonomy" id="38448"/>
    <lineage>
        <taxon>Eukaryota</taxon>
        <taxon>Fungi</taxon>
        <taxon>Dikarya</taxon>
        <taxon>Ascomycota</taxon>
        <taxon>Pezizomycotina</taxon>
        <taxon>Leotiomycetes</taxon>
        <taxon>Helotiales</taxon>
        <taxon>Sclerotiniaceae</taxon>
        <taxon>Monilinia</taxon>
    </lineage>
</organism>